<feature type="region of interest" description="Disordered" evidence="1">
    <location>
        <begin position="1"/>
        <end position="20"/>
    </location>
</feature>
<feature type="compositionally biased region" description="Polar residues" evidence="1">
    <location>
        <begin position="11"/>
        <end position="20"/>
    </location>
</feature>
<evidence type="ECO:0008006" key="4">
    <source>
        <dbReference type="Google" id="ProtNLM"/>
    </source>
</evidence>
<organism evidence="2 3">
    <name type="scientific">Fusarium torulosum</name>
    <dbReference type="NCBI Taxonomy" id="33205"/>
    <lineage>
        <taxon>Eukaryota</taxon>
        <taxon>Fungi</taxon>
        <taxon>Dikarya</taxon>
        <taxon>Ascomycota</taxon>
        <taxon>Pezizomycotina</taxon>
        <taxon>Sordariomycetes</taxon>
        <taxon>Hypocreomycetidae</taxon>
        <taxon>Hypocreales</taxon>
        <taxon>Nectriaceae</taxon>
        <taxon>Fusarium</taxon>
    </lineage>
</organism>
<evidence type="ECO:0000256" key="1">
    <source>
        <dbReference type="SAM" id="MobiDB-lite"/>
    </source>
</evidence>
<sequence>MADPSEPTALEEQSNAPKKNTNIVTMKENQLALENMPIEVISHMLSFLPNKASIRAAMQSCSKLYNAYKNRQTYIASCILFNTMNESVYREVITTFNLKRKMWKGAKAGVKTVYRVYSSEERDVIHSQYLTFDQVKEMWRLHKSIEYFAHRIPTSLMRKHPVVKTKGAFSITPSVRDRFQRALYRLDAFVKLLQTMIATFCYDNDGENRELVDSELKEAHWTHCLKELEEHRIIKAFHCQYSAVEIEQMSSICGLLITEIAPTFNTFLEHDIVLGAQLPYYISHPMCPGSMSLIAQGIPFLYDFMTAGSRSLRSKIMDAIKPPIDWNPRLPTRPPFPGTDEQLSCVIHDKEGEPGKWANMAVPDFVIRTPFIKDPDRGPESAWAALSHYSLFLSPQDPSAVDEFVPPQALTWGYVFWDLEMLEKAGFNGIKEEDRLANEFELPEDHPINLPWQPLAKYQTTEASNSLLLSCQYKNTMMDHGATGYFDFEKFEADEETRATMESDVDVPTQILLGAIGGVPTPEEMAELLLEMNLIGPNAQQ</sequence>
<dbReference type="Proteomes" id="UP001187734">
    <property type="component" value="Unassembled WGS sequence"/>
</dbReference>
<comment type="caution">
    <text evidence="2">The sequence shown here is derived from an EMBL/GenBank/DDBJ whole genome shotgun (WGS) entry which is preliminary data.</text>
</comment>
<evidence type="ECO:0000313" key="2">
    <source>
        <dbReference type="EMBL" id="SPJ83909.1"/>
    </source>
</evidence>
<gene>
    <name evidence="2" type="ORF">FTOL_10425</name>
</gene>
<accession>A0AAE8MHP6</accession>
<reference evidence="2" key="1">
    <citation type="submission" date="2018-03" db="EMBL/GenBank/DDBJ databases">
        <authorList>
            <person name="Guldener U."/>
        </authorList>
    </citation>
    <scope>NUCLEOTIDE SEQUENCE</scope>
</reference>
<dbReference type="AlphaFoldDB" id="A0AAE8MHP6"/>
<keyword evidence="3" id="KW-1185">Reference proteome</keyword>
<dbReference type="EMBL" id="ONZP01000405">
    <property type="protein sequence ID" value="SPJ83909.1"/>
    <property type="molecule type" value="Genomic_DNA"/>
</dbReference>
<proteinExistence type="predicted"/>
<protein>
    <recommendedName>
        <fullName evidence="4">F-box domain-containing protein</fullName>
    </recommendedName>
</protein>
<evidence type="ECO:0000313" key="3">
    <source>
        <dbReference type="Proteomes" id="UP001187734"/>
    </source>
</evidence>
<name>A0AAE8MHP6_9HYPO</name>